<organism evidence="1 2">
    <name type="scientific">Oikopleura dioica</name>
    <name type="common">Tunicate</name>
    <dbReference type="NCBI Taxonomy" id="34765"/>
    <lineage>
        <taxon>Eukaryota</taxon>
        <taxon>Metazoa</taxon>
        <taxon>Chordata</taxon>
        <taxon>Tunicata</taxon>
        <taxon>Appendicularia</taxon>
        <taxon>Copelata</taxon>
        <taxon>Oikopleuridae</taxon>
        <taxon>Oikopleura</taxon>
    </lineage>
</organism>
<gene>
    <name evidence="1" type="ORF">OKIOD_LOCUS14061</name>
</gene>
<evidence type="ECO:0000313" key="2">
    <source>
        <dbReference type="Proteomes" id="UP001158576"/>
    </source>
</evidence>
<proteinExistence type="predicted"/>
<evidence type="ECO:0000313" key="1">
    <source>
        <dbReference type="EMBL" id="CAG5110949.1"/>
    </source>
</evidence>
<reference evidence="1 2" key="1">
    <citation type="submission" date="2021-04" db="EMBL/GenBank/DDBJ databases">
        <authorList>
            <person name="Bliznina A."/>
        </authorList>
    </citation>
    <scope>NUCLEOTIDE SEQUENCE [LARGE SCALE GENOMIC DNA]</scope>
</reference>
<name>A0ABN7T6H7_OIKDI</name>
<protein>
    <submittedName>
        <fullName evidence="1">Oidioi.mRNA.OKI2018_I69.chr2.g5296.t1.cds</fullName>
    </submittedName>
</protein>
<accession>A0ABN7T6H7</accession>
<keyword evidence="2" id="KW-1185">Reference proteome</keyword>
<dbReference type="EMBL" id="OU015567">
    <property type="protein sequence ID" value="CAG5110949.1"/>
    <property type="molecule type" value="Genomic_DNA"/>
</dbReference>
<dbReference type="InterPro" id="IPR029034">
    <property type="entry name" value="Cystine-knot_cytokine"/>
</dbReference>
<sequence length="95" mass="10673">MCKMPCQRVPLYMDANLLGRQFGIFLKNYDGSKLIDIGSCRGHCMAFQNPLGSDINQGCFPSKMETLDFESNGFVFQNEMIVKTCRCASFVSCHS</sequence>
<dbReference type="SUPFAM" id="SSF57501">
    <property type="entry name" value="Cystine-knot cytokines"/>
    <property type="match status" value="1"/>
</dbReference>
<dbReference type="Proteomes" id="UP001158576">
    <property type="component" value="Chromosome 2"/>
</dbReference>